<evidence type="ECO:0000256" key="1">
    <source>
        <dbReference type="SAM" id="MobiDB-lite"/>
    </source>
</evidence>
<feature type="region of interest" description="Disordered" evidence="1">
    <location>
        <begin position="1"/>
        <end position="28"/>
    </location>
</feature>
<protein>
    <submittedName>
        <fullName evidence="2">Uncharacterized protein</fullName>
    </submittedName>
</protein>
<dbReference type="AlphaFoldDB" id="A0A375Z4L3"/>
<proteinExistence type="predicted"/>
<feature type="compositionally biased region" description="Basic and acidic residues" evidence="1">
    <location>
        <begin position="1"/>
        <end position="13"/>
    </location>
</feature>
<dbReference type="EMBL" id="UEGW01000001">
    <property type="protein sequence ID" value="SRX96083.1"/>
    <property type="molecule type" value="Genomic_DNA"/>
</dbReference>
<sequence>MTENSAEKWDRGEPPPPGTPPPAEPAVDAVAVQIDPPAERKWYPPTPWDPHGLGIAWPESEEPPEIIPDKHMDPDGYARAMIAVRRKRHWNGETDWEPPKPNPHMQLDAPVFSSTVEVDPRPYLKPLDPRMGGWRLYDPDHAVAPERYLLRQGTAQEPLGIGVSVYRAPSSIYYKPFSTEILWENPHSGELRFCVARYYAPWREPWQSDNDRISAEIRRRTSCICGYTEYAAMDLKVACYCELPGWSYYEEYWTEVTKPVDVPTPPRTLPAQHPMHTRWGRFRDRWWQLTHRREAQR</sequence>
<keyword evidence="3" id="KW-1185">Reference proteome</keyword>
<feature type="compositionally biased region" description="Pro residues" evidence="1">
    <location>
        <begin position="14"/>
        <end position="24"/>
    </location>
</feature>
<dbReference type="Proteomes" id="UP000252015">
    <property type="component" value="Unassembled WGS sequence"/>
</dbReference>
<accession>A0A375Z4L3</accession>
<evidence type="ECO:0000313" key="3">
    <source>
        <dbReference type="Proteomes" id="UP000252015"/>
    </source>
</evidence>
<name>A0A375Z4L3_MYCSH</name>
<organism evidence="2 3">
    <name type="scientific">Mycobacterium shimoidei</name>
    <dbReference type="NCBI Taxonomy" id="29313"/>
    <lineage>
        <taxon>Bacteria</taxon>
        <taxon>Bacillati</taxon>
        <taxon>Actinomycetota</taxon>
        <taxon>Actinomycetes</taxon>
        <taxon>Mycobacteriales</taxon>
        <taxon>Mycobacteriaceae</taxon>
        <taxon>Mycobacterium</taxon>
    </lineage>
</organism>
<evidence type="ECO:0000313" key="2">
    <source>
        <dbReference type="EMBL" id="SRX96083.1"/>
    </source>
</evidence>
<reference evidence="2 3" key="1">
    <citation type="submission" date="2018-05" db="EMBL/GenBank/DDBJ databases">
        <authorList>
            <consortium name="IHU Genomes"/>
        </authorList>
    </citation>
    <scope>NUCLEOTIDE SEQUENCE [LARGE SCALE GENOMIC DNA]</scope>
    <source>
        <strain evidence="2 3">P7336</strain>
    </source>
</reference>
<dbReference type="RefSeq" id="WP_113964573.1">
    <property type="nucleotide sequence ID" value="NZ_UEGW01000001.1"/>
</dbReference>
<gene>
    <name evidence="2" type="ORF">MSP7336_04358</name>
</gene>